<proteinExistence type="predicted"/>
<dbReference type="EMBL" id="LAZR01023615">
    <property type="protein sequence ID" value="KKL77907.1"/>
    <property type="molecule type" value="Genomic_DNA"/>
</dbReference>
<dbReference type="AlphaFoldDB" id="A0A0F9HS02"/>
<organism evidence="1">
    <name type="scientific">marine sediment metagenome</name>
    <dbReference type="NCBI Taxonomy" id="412755"/>
    <lineage>
        <taxon>unclassified sequences</taxon>
        <taxon>metagenomes</taxon>
        <taxon>ecological metagenomes</taxon>
    </lineage>
</organism>
<gene>
    <name evidence="1" type="ORF">LCGC14_2030150</name>
</gene>
<sequence>SIKSAVNKIVGRREGGRRVHEVDATKQTKIPDVDNIEPFSFFIPDDRSLHRFTLGLYREFQADYPKLSHKVSRARNGFEVKISGLPRFPDIKHRLSSVSAGMGGVDAIVPDTHKLV</sequence>
<accession>A0A0F9HS02</accession>
<comment type="caution">
    <text evidence="1">The sequence shown here is derived from an EMBL/GenBank/DDBJ whole genome shotgun (WGS) entry which is preliminary data.</text>
</comment>
<feature type="non-terminal residue" evidence="1">
    <location>
        <position position="1"/>
    </location>
</feature>
<evidence type="ECO:0000313" key="1">
    <source>
        <dbReference type="EMBL" id="KKL77907.1"/>
    </source>
</evidence>
<reference evidence="1" key="1">
    <citation type="journal article" date="2015" name="Nature">
        <title>Complex archaea that bridge the gap between prokaryotes and eukaryotes.</title>
        <authorList>
            <person name="Spang A."/>
            <person name="Saw J.H."/>
            <person name="Jorgensen S.L."/>
            <person name="Zaremba-Niedzwiedzka K."/>
            <person name="Martijn J."/>
            <person name="Lind A.E."/>
            <person name="van Eijk R."/>
            <person name="Schleper C."/>
            <person name="Guy L."/>
            <person name="Ettema T.J."/>
        </authorList>
    </citation>
    <scope>NUCLEOTIDE SEQUENCE</scope>
</reference>
<name>A0A0F9HS02_9ZZZZ</name>
<protein>
    <submittedName>
        <fullName evidence="1">Uncharacterized protein</fullName>
    </submittedName>
</protein>